<feature type="coiled-coil region" evidence="1">
    <location>
        <begin position="4"/>
        <end position="34"/>
    </location>
</feature>
<dbReference type="EMBL" id="HACG01011007">
    <property type="protein sequence ID" value="CEK57872.1"/>
    <property type="molecule type" value="Transcribed_RNA"/>
</dbReference>
<proteinExistence type="predicted"/>
<keyword evidence="1" id="KW-0175">Coiled coil</keyword>
<reference evidence="2" key="1">
    <citation type="submission" date="2014-12" db="EMBL/GenBank/DDBJ databases">
        <title>Insight into the proteome of Arion vulgaris.</title>
        <authorList>
            <person name="Aradska J."/>
            <person name="Bulat T."/>
            <person name="Smidak R."/>
            <person name="Sarate P."/>
            <person name="Gangsoo J."/>
            <person name="Sialana F."/>
            <person name="Bilban M."/>
            <person name="Lubec G."/>
        </authorList>
    </citation>
    <scope>NUCLEOTIDE SEQUENCE</scope>
    <source>
        <tissue evidence="2">Skin</tissue>
    </source>
</reference>
<feature type="coiled-coil region" evidence="1">
    <location>
        <begin position="157"/>
        <end position="205"/>
    </location>
</feature>
<feature type="non-terminal residue" evidence="2">
    <location>
        <position position="1"/>
    </location>
</feature>
<feature type="non-terminal residue" evidence="2">
    <location>
        <position position="211"/>
    </location>
</feature>
<accession>A0A0B6YNW6</accession>
<sequence length="211" mass="24714">TELMQNQSTEVSSLEKKMLELQKQYDKLRSLQERIYTRDDEVRQESDVQEEKIELQYEKLKSYYERKIEDMEVAFEREISSIKDKYEKQMSDPTHARVNGVSDETLTENIQNENTSILISEHQNYVHKTMAITAVCDTEFDAVDTSRSSQTDLSVQLQDLESKLADKDVQLKQLMIKLESEEMRSHSLDKDVAELKQKLEDLQVHTTEVLS</sequence>
<dbReference type="AlphaFoldDB" id="A0A0B6YNW6"/>
<gene>
    <name evidence="2" type="primary">ORF31305</name>
</gene>
<name>A0A0B6YNW6_9EUPU</name>
<evidence type="ECO:0000313" key="2">
    <source>
        <dbReference type="EMBL" id="CEK57872.1"/>
    </source>
</evidence>
<evidence type="ECO:0000256" key="1">
    <source>
        <dbReference type="SAM" id="Coils"/>
    </source>
</evidence>
<protein>
    <submittedName>
        <fullName evidence="2">Uncharacterized protein</fullName>
    </submittedName>
</protein>
<organism evidence="2">
    <name type="scientific">Arion vulgaris</name>
    <dbReference type="NCBI Taxonomy" id="1028688"/>
    <lineage>
        <taxon>Eukaryota</taxon>
        <taxon>Metazoa</taxon>
        <taxon>Spiralia</taxon>
        <taxon>Lophotrochozoa</taxon>
        <taxon>Mollusca</taxon>
        <taxon>Gastropoda</taxon>
        <taxon>Heterobranchia</taxon>
        <taxon>Euthyneura</taxon>
        <taxon>Panpulmonata</taxon>
        <taxon>Eupulmonata</taxon>
        <taxon>Stylommatophora</taxon>
        <taxon>Helicina</taxon>
        <taxon>Arionoidea</taxon>
        <taxon>Arionidae</taxon>
        <taxon>Arion</taxon>
    </lineage>
</organism>